<proteinExistence type="inferred from homology"/>
<dbReference type="GO" id="GO:0042147">
    <property type="term" value="P:retrograde transport, endosome to Golgi"/>
    <property type="evidence" value="ECO:0007669"/>
    <property type="project" value="UniProtKB-UniRule"/>
</dbReference>
<feature type="compositionally biased region" description="Low complexity" evidence="3">
    <location>
        <begin position="1"/>
        <end position="22"/>
    </location>
</feature>
<evidence type="ECO:0000256" key="2">
    <source>
        <dbReference type="RuleBase" id="RU368010"/>
    </source>
</evidence>
<dbReference type="GO" id="GO:0000938">
    <property type="term" value="C:GARP complex"/>
    <property type="evidence" value="ECO:0007669"/>
    <property type="project" value="UniProtKB-UniRule"/>
</dbReference>
<keyword evidence="5" id="KW-1185">Reference proteome</keyword>
<comment type="function">
    <text evidence="2">Acts as component of the GARP complex that is involved in retrograde transport from early and late endosomes to the trans-Golgi network (TGN).</text>
</comment>
<feature type="region of interest" description="Disordered" evidence="3">
    <location>
        <begin position="1"/>
        <end position="46"/>
    </location>
</feature>
<keyword evidence="2" id="KW-0653">Protein transport</keyword>
<organism evidence="4 5">
    <name type="scientific">Elsinoe australis</name>
    <dbReference type="NCBI Taxonomy" id="40998"/>
    <lineage>
        <taxon>Eukaryota</taxon>
        <taxon>Fungi</taxon>
        <taxon>Dikarya</taxon>
        <taxon>Ascomycota</taxon>
        <taxon>Pezizomycotina</taxon>
        <taxon>Dothideomycetes</taxon>
        <taxon>Dothideomycetidae</taxon>
        <taxon>Myriangiales</taxon>
        <taxon>Elsinoaceae</taxon>
        <taxon>Elsinoe</taxon>
    </lineage>
</organism>
<dbReference type="Proteomes" id="UP000243723">
    <property type="component" value="Unassembled WGS sequence"/>
</dbReference>
<dbReference type="GO" id="GO:0048193">
    <property type="term" value="P:Golgi vesicle transport"/>
    <property type="evidence" value="ECO:0007669"/>
    <property type="project" value="TreeGrafter"/>
</dbReference>
<dbReference type="GO" id="GO:0015031">
    <property type="term" value="P:protein transport"/>
    <property type="evidence" value="ECO:0007669"/>
    <property type="project" value="UniProtKB-UniRule"/>
</dbReference>
<keyword evidence="2" id="KW-0813">Transport</keyword>
<comment type="caution">
    <text evidence="4">The sequence shown here is derived from an EMBL/GenBank/DDBJ whole genome shotgun (WGS) entry which is preliminary data.</text>
</comment>
<comment type="subcellular location">
    <subcellularLocation>
        <location evidence="2">Golgi apparatus</location>
        <location evidence="2">trans-Golgi network</location>
    </subcellularLocation>
</comment>
<dbReference type="PANTHER" id="PTHR15954">
    <property type="entry name" value="VACUOLAR PROTEIN SORTING-ASSOCIATED PROTEIN 51 HOMOLOG"/>
    <property type="match status" value="1"/>
</dbReference>
<keyword evidence="2" id="KW-0333">Golgi apparatus</keyword>
<dbReference type="OrthoDB" id="203678at2759"/>
<evidence type="ECO:0000256" key="1">
    <source>
        <dbReference type="ARBA" id="ARBA00006080"/>
    </source>
</evidence>
<gene>
    <name evidence="4" type="ORF">B9Z65_7871</name>
</gene>
<reference evidence="4 5" key="1">
    <citation type="submission" date="2017-05" db="EMBL/GenBank/DDBJ databases">
        <title>Draft genome sequence of Elsinoe australis.</title>
        <authorList>
            <person name="Cheng Q."/>
        </authorList>
    </citation>
    <scope>NUCLEOTIDE SEQUENCE [LARGE SCALE GENOMIC DNA]</scope>
    <source>
        <strain evidence="4 5">NL1</strain>
    </source>
</reference>
<evidence type="ECO:0000313" key="5">
    <source>
        <dbReference type="Proteomes" id="UP000243723"/>
    </source>
</evidence>
<dbReference type="GO" id="GO:0005829">
    <property type="term" value="C:cytosol"/>
    <property type="evidence" value="ECO:0007669"/>
    <property type="project" value="GOC"/>
</dbReference>
<feature type="compositionally biased region" description="Polar residues" evidence="3">
    <location>
        <begin position="23"/>
        <end position="34"/>
    </location>
</feature>
<comment type="subunit">
    <text evidence="2">Component of the Golgi-associated retrograde protein (GARP) complex.</text>
</comment>
<comment type="similarity">
    <text evidence="1 2">Belongs to the VPS51 family.</text>
</comment>
<dbReference type="AlphaFoldDB" id="A0A2P8A0U1"/>
<dbReference type="STRING" id="40998.A0A2P8A0U1"/>
<dbReference type="Pfam" id="PF08700">
    <property type="entry name" value="VPS51_Exo84_N"/>
    <property type="match status" value="1"/>
</dbReference>
<accession>A0A2P8A0U1</accession>
<dbReference type="PANTHER" id="PTHR15954:SF4">
    <property type="entry name" value="VACUOLAR PROTEIN SORTING-ASSOCIATED PROTEIN 51 HOMOLOG"/>
    <property type="match status" value="1"/>
</dbReference>
<evidence type="ECO:0000313" key="4">
    <source>
        <dbReference type="EMBL" id="PSK54065.1"/>
    </source>
</evidence>
<dbReference type="GO" id="GO:1990745">
    <property type="term" value="C:EARP complex"/>
    <property type="evidence" value="ECO:0007669"/>
    <property type="project" value="TreeGrafter"/>
</dbReference>
<dbReference type="GO" id="GO:0016020">
    <property type="term" value="C:membrane"/>
    <property type="evidence" value="ECO:0007669"/>
    <property type="project" value="TreeGrafter"/>
</dbReference>
<dbReference type="GO" id="GO:0032456">
    <property type="term" value="P:endocytic recycling"/>
    <property type="evidence" value="ECO:0007669"/>
    <property type="project" value="TreeGrafter"/>
</dbReference>
<sequence>MTTIASPRPSLTLSSRRTSTSTDTNVRSESSSRQPGAAPQRRNRAALREFYGLKNESRNESVNSADTLSLDDATPVSELDKEGFDADGYVQDILQREGLEGVLKVEASLLRDIRGFDGEKKALVYDNYSKLIGATDTIRKMRGNMDPLKPTFTTLTPVISHIANTAQDLSSSAVAASETSAQDDSQAKQRQAVQYILDAPSRLQKLQDQGESTAAKQEWEKISLVLERWKEVPGANDVRMKCTNIMGKDDEKP</sequence>
<dbReference type="InterPro" id="IPR014812">
    <property type="entry name" value="Vps51"/>
</dbReference>
<evidence type="ECO:0000256" key="3">
    <source>
        <dbReference type="SAM" id="MobiDB-lite"/>
    </source>
</evidence>
<dbReference type="GO" id="GO:0006869">
    <property type="term" value="P:lipid transport"/>
    <property type="evidence" value="ECO:0007669"/>
    <property type="project" value="UniProtKB-UniRule"/>
</dbReference>
<name>A0A2P8A0U1_9PEZI</name>
<keyword evidence="2" id="KW-0445">Lipid transport</keyword>
<dbReference type="EMBL" id="NHZQ01000087">
    <property type="protein sequence ID" value="PSK54065.1"/>
    <property type="molecule type" value="Genomic_DNA"/>
</dbReference>
<protein>
    <recommendedName>
        <fullName evidence="2">Vacuolar protein sorting-associated protein 51 homolog</fullName>
    </recommendedName>
</protein>
<dbReference type="GO" id="GO:0007030">
    <property type="term" value="P:Golgi organization"/>
    <property type="evidence" value="ECO:0007669"/>
    <property type="project" value="UniProtKB-UniRule"/>
</dbReference>